<sequence>MGPDPRHFPLLLLLLGLWWSVRPLGAIPRNLTRAQWFGIQHIQLKPLQCDQAMGGVNKYTRHCKPENTFLHDSFQDVATACGSLNITCKNGQNNCHRSAKPVSLTQCDFTGGTYPNCRYRDAAQYKFFIVACDPPQKGDPPYRLVPVHLDKIV</sequence>
<dbReference type="InterPro" id="IPR023411">
    <property type="entry name" value="RNaseA_AS"/>
</dbReference>
<evidence type="ECO:0000256" key="4">
    <source>
        <dbReference type="ARBA" id="ARBA00005600"/>
    </source>
</evidence>
<dbReference type="PANTHER" id="PTHR11437">
    <property type="entry name" value="RIBONUCLEASE"/>
    <property type="match status" value="1"/>
</dbReference>
<evidence type="ECO:0000256" key="1">
    <source>
        <dbReference type="ARBA" id="ARBA00004371"/>
    </source>
</evidence>
<keyword evidence="14" id="KW-0458">Lysosome</keyword>
<dbReference type="PANTHER" id="PTHR11437:SF4">
    <property type="entry name" value="RIBONUCLEASE K6"/>
    <property type="match status" value="1"/>
</dbReference>
<keyword evidence="10 16" id="KW-0378">Hydrolase</keyword>
<keyword evidence="12" id="KW-1015">Disulfide bond</keyword>
<dbReference type="GO" id="GO:0061844">
    <property type="term" value="P:antimicrobial humoral immune response mediated by antimicrobial peptide"/>
    <property type="evidence" value="ECO:0007669"/>
    <property type="project" value="Ensembl"/>
</dbReference>
<proteinExistence type="inferred from homology"/>
<evidence type="ECO:0000256" key="11">
    <source>
        <dbReference type="ARBA" id="ARBA00023022"/>
    </source>
</evidence>
<accession>A0A8C3W626</accession>
<feature type="domain" description="Ribonuclease A-domain" evidence="17">
    <location>
        <begin position="30"/>
        <end position="153"/>
    </location>
</feature>
<evidence type="ECO:0000313" key="19">
    <source>
        <dbReference type="Proteomes" id="UP000694540"/>
    </source>
</evidence>
<dbReference type="GO" id="GO:0051607">
    <property type="term" value="P:defense response to virus"/>
    <property type="evidence" value="ECO:0007669"/>
    <property type="project" value="Ensembl"/>
</dbReference>
<dbReference type="GO" id="GO:0019731">
    <property type="term" value="P:antibacterial humoral response"/>
    <property type="evidence" value="ECO:0007669"/>
    <property type="project" value="Ensembl"/>
</dbReference>
<protein>
    <submittedName>
        <fullName evidence="18">Ribonuclease A family member 6</fullName>
    </submittedName>
</protein>
<evidence type="ECO:0000256" key="9">
    <source>
        <dbReference type="ARBA" id="ARBA00022759"/>
    </source>
</evidence>
<keyword evidence="7 16" id="KW-0540">Nuclease</keyword>
<dbReference type="CDD" id="cd06265">
    <property type="entry name" value="RNase_A_canonical"/>
    <property type="match status" value="1"/>
</dbReference>
<evidence type="ECO:0000256" key="2">
    <source>
        <dbReference type="ARBA" id="ARBA00004463"/>
    </source>
</evidence>
<keyword evidence="11" id="KW-0044">Antibiotic</keyword>
<dbReference type="SUPFAM" id="SSF54076">
    <property type="entry name" value="RNase A-like"/>
    <property type="match status" value="1"/>
</dbReference>
<dbReference type="GO" id="GO:0045087">
    <property type="term" value="P:innate immune response"/>
    <property type="evidence" value="ECO:0007669"/>
    <property type="project" value="Ensembl"/>
</dbReference>
<feature type="signal peptide" evidence="16">
    <location>
        <begin position="1"/>
        <end position="26"/>
    </location>
</feature>
<name>A0A8C3W626_9CETA</name>
<evidence type="ECO:0000256" key="7">
    <source>
        <dbReference type="ARBA" id="ARBA00022722"/>
    </source>
</evidence>
<dbReference type="GO" id="GO:0031410">
    <property type="term" value="C:cytoplasmic vesicle"/>
    <property type="evidence" value="ECO:0007669"/>
    <property type="project" value="Ensembl"/>
</dbReference>
<organism evidence="18 19">
    <name type="scientific">Catagonus wagneri</name>
    <name type="common">Chacoan peccary</name>
    <dbReference type="NCBI Taxonomy" id="51154"/>
    <lineage>
        <taxon>Eukaryota</taxon>
        <taxon>Metazoa</taxon>
        <taxon>Chordata</taxon>
        <taxon>Craniata</taxon>
        <taxon>Vertebrata</taxon>
        <taxon>Euteleostomi</taxon>
        <taxon>Mammalia</taxon>
        <taxon>Eutheria</taxon>
        <taxon>Laurasiatheria</taxon>
        <taxon>Artiodactyla</taxon>
        <taxon>Suina</taxon>
        <taxon>Tayassuidae</taxon>
        <taxon>Catagonus</taxon>
    </lineage>
</organism>
<dbReference type="GeneTree" id="ENSGT00940000161733"/>
<keyword evidence="19" id="KW-1185">Reference proteome</keyword>
<keyword evidence="6" id="KW-0929">Antimicrobial</keyword>
<dbReference type="GO" id="GO:0005615">
    <property type="term" value="C:extracellular space"/>
    <property type="evidence" value="ECO:0007669"/>
    <property type="project" value="Ensembl"/>
</dbReference>
<dbReference type="Pfam" id="PF00074">
    <property type="entry name" value="RnaseA"/>
    <property type="match status" value="1"/>
</dbReference>
<dbReference type="PROSITE" id="PS00127">
    <property type="entry name" value="RNASE_PANCREATIC"/>
    <property type="match status" value="1"/>
</dbReference>
<keyword evidence="8 16" id="KW-0732">Signal</keyword>
<comment type="subunit">
    <text evidence="15">Interacts (via N-terminus) with bacterial lipopolysaccharide (LPS).</text>
</comment>
<dbReference type="GO" id="GO:0003676">
    <property type="term" value="F:nucleic acid binding"/>
    <property type="evidence" value="ECO:0007669"/>
    <property type="project" value="InterPro"/>
</dbReference>
<evidence type="ECO:0000256" key="15">
    <source>
        <dbReference type="ARBA" id="ARBA00038824"/>
    </source>
</evidence>
<dbReference type="GO" id="GO:0004540">
    <property type="term" value="F:RNA nuclease activity"/>
    <property type="evidence" value="ECO:0007669"/>
    <property type="project" value="Ensembl"/>
</dbReference>
<reference evidence="18" key="1">
    <citation type="submission" date="2025-08" db="UniProtKB">
        <authorList>
            <consortium name="Ensembl"/>
        </authorList>
    </citation>
    <scope>IDENTIFICATION</scope>
</reference>
<dbReference type="GO" id="GO:0016787">
    <property type="term" value="F:hydrolase activity"/>
    <property type="evidence" value="ECO:0007669"/>
    <property type="project" value="UniProtKB-KW"/>
</dbReference>
<evidence type="ECO:0000256" key="13">
    <source>
        <dbReference type="ARBA" id="ARBA00023180"/>
    </source>
</evidence>
<comment type="similarity">
    <text evidence="4 16">Belongs to the pancreatic ribonuclease family.</text>
</comment>
<dbReference type="InterPro" id="IPR036816">
    <property type="entry name" value="RNaseA-like_dom_sf"/>
</dbReference>
<evidence type="ECO:0000256" key="16">
    <source>
        <dbReference type="RuleBase" id="RU000651"/>
    </source>
</evidence>
<evidence type="ECO:0000256" key="12">
    <source>
        <dbReference type="ARBA" id="ARBA00023157"/>
    </source>
</evidence>
<dbReference type="Ensembl" id="ENSCWAT00000009149.1">
    <property type="protein sequence ID" value="ENSCWAP00000008411.1"/>
    <property type="gene ID" value="ENSCWAG00000006521.1"/>
</dbReference>
<dbReference type="Proteomes" id="UP000694540">
    <property type="component" value="Unplaced"/>
</dbReference>
<keyword evidence="13" id="KW-0325">Glycoprotein</keyword>
<dbReference type="GO" id="GO:0004519">
    <property type="term" value="F:endonuclease activity"/>
    <property type="evidence" value="ECO:0007669"/>
    <property type="project" value="UniProtKB-KW"/>
</dbReference>
<dbReference type="GO" id="GO:0005764">
    <property type="term" value="C:lysosome"/>
    <property type="evidence" value="ECO:0007669"/>
    <property type="project" value="UniProtKB-SubCell"/>
</dbReference>
<evidence type="ECO:0000313" key="18">
    <source>
        <dbReference type="Ensembl" id="ENSCWAP00000008411.1"/>
    </source>
</evidence>
<dbReference type="PRINTS" id="PR00794">
    <property type="entry name" value="RIBONUCLEASE"/>
</dbReference>
<evidence type="ECO:0000256" key="14">
    <source>
        <dbReference type="ARBA" id="ARBA00023228"/>
    </source>
</evidence>
<evidence type="ECO:0000259" key="17">
    <source>
        <dbReference type="SMART" id="SM00092"/>
    </source>
</evidence>
<evidence type="ECO:0000256" key="8">
    <source>
        <dbReference type="ARBA" id="ARBA00022729"/>
    </source>
</evidence>
<keyword evidence="5" id="KW-0964">Secreted</keyword>
<dbReference type="FunFam" id="3.10.130.10:FF:000001">
    <property type="entry name" value="Ribonuclease pancreatic"/>
    <property type="match status" value="1"/>
</dbReference>
<evidence type="ECO:0000256" key="5">
    <source>
        <dbReference type="ARBA" id="ARBA00022525"/>
    </source>
</evidence>
<evidence type="ECO:0000256" key="6">
    <source>
        <dbReference type="ARBA" id="ARBA00022529"/>
    </source>
</evidence>
<dbReference type="GO" id="GO:0050829">
    <property type="term" value="P:defense response to Gram-negative bacterium"/>
    <property type="evidence" value="ECO:0007669"/>
    <property type="project" value="Ensembl"/>
</dbReference>
<dbReference type="AlphaFoldDB" id="A0A8C3W626"/>
<keyword evidence="9 16" id="KW-0255">Endonuclease</keyword>
<feature type="chain" id="PRO_5034879711" evidence="16">
    <location>
        <begin position="27"/>
        <end position="153"/>
    </location>
</feature>
<comment type="subcellular location">
    <subcellularLocation>
        <location evidence="2">Cytoplasmic granule</location>
    </subcellularLocation>
    <subcellularLocation>
        <location evidence="1">Lysosome</location>
    </subcellularLocation>
    <subcellularLocation>
        <location evidence="3">Secreted</location>
    </subcellularLocation>
</comment>
<evidence type="ECO:0000256" key="10">
    <source>
        <dbReference type="ARBA" id="ARBA00022801"/>
    </source>
</evidence>
<dbReference type="Gene3D" id="3.10.130.10">
    <property type="entry name" value="Ribonuclease A-like domain"/>
    <property type="match status" value="1"/>
</dbReference>
<dbReference type="GO" id="GO:0050830">
    <property type="term" value="P:defense response to Gram-positive bacterium"/>
    <property type="evidence" value="ECO:0007669"/>
    <property type="project" value="Ensembl"/>
</dbReference>
<dbReference type="InterPro" id="IPR023412">
    <property type="entry name" value="RNaseA_domain"/>
</dbReference>
<reference evidence="18" key="2">
    <citation type="submission" date="2025-09" db="UniProtKB">
        <authorList>
            <consortium name="Ensembl"/>
        </authorList>
    </citation>
    <scope>IDENTIFICATION</scope>
</reference>
<evidence type="ECO:0000256" key="3">
    <source>
        <dbReference type="ARBA" id="ARBA00004613"/>
    </source>
</evidence>
<dbReference type="InterPro" id="IPR001427">
    <property type="entry name" value="RNaseA"/>
</dbReference>
<gene>
    <name evidence="18" type="primary">RNASE6</name>
</gene>
<dbReference type="SMART" id="SM00092">
    <property type="entry name" value="RNAse_Pc"/>
    <property type="match status" value="1"/>
</dbReference>